<feature type="transmembrane region" description="Helical" evidence="8">
    <location>
        <begin position="148"/>
        <end position="167"/>
    </location>
</feature>
<evidence type="ECO:0000256" key="1">
    <source>
        <dbReference type="ARBA" id="ARBA00004651"/>
    </source>
</evidence>
<keyword evidence="7 8" id="KW-0472">Membrane</keyword>
<keyword evidence="4 8" id="KW-0812">Transmembrane</keyword>
<evidence type="ECO:0000256" key="6">
    <source>
        <dbReference type="ARBA" id="ARBA00022989"/>
    </source>
</evidence>
<proteinExistence type="predicted"/>
<evidence type="ECO:0000313" key="9">
    <source>
        <dbReference type="EMBL" id="SVE48597.1"/>
    </source>
</evidence>
<dbReference type="GO" id="GO:0006508">
    <property type="term" value="P:proteolysis"/>
    <property type="evidence" value="ECO:0007669"/>
    <property type="project" value="UniProtKB-KW"/>
</dbReference>
<evidence type="ECO:0000256" key="8">
    <source>
        <dbReference type="SAM" id="Phobius"/>
    </source>
</evidence>
<keyword evidence="5" id="KW-0378">Hydrolase</keyword>
<dbReference type="NCBIfam" id="TIGR04178">
    <property type="entry name" value="exo_archaeo"/>
    <property type="match status" value="1"/>
</dbReference>
<keyword evidence="6 8" id="KW-1133">Transmembrane helix</keyword>
<dbReference type="InterPro" id="IPR026392">
    <property type="entry name" value="Exo/Archaeosortase_dom"/>
</dbReference>
<dbReference type="AlphaFoldDB" id="A0A383DVL0"/>
<gene>
    <name evidence="9" type="ORF">METZ01_LOCUS501451</name>
</gene>
<protein>
    <submittedName>
        <fullName evidence="9">Uncharacterized protein</fullName>
    </submittedName>
</protein>
<accession>A0A383DVL0</accession>
<dbReference type="GO" id="GO:0008233">
    <property type="term" value="F:peptidase activity"/>
    <property type="evidence" value="ECO:0007669"/>
    <property type="project" value="UniProtKB-KW"/>
</dbReference>
<evidence type="ECO:0000256" key="7">
    <source>
        <dbReference type="ARBA" id="ARBA00023136"/>
    </source>
</evidence>
<dbReference type="EMBL" id="UINC01220605">
    <property type="protein sequence ID" value="SVE48597.1"/>
    <property type="molecule type" value="Genomic_DNA"/>
</dbReference>
<reference evidence="9" key="1">
    <citation type="submission" date="2018-05" db="EMBL/GenBank/DDBJ databases">
        <authorList>
            <person name="Lanie J.A."/>
            <person name="Ng W.-L."/>
            <person name="Kazmierczak K.M."/>
            <person name="Andrzejewski T.M."/>
            <person name="Davidsen T.M."/>
            <person name="Wayne K.J."/>
            <person name="Tettelin H."/>
            <person name="Glass J.I."/>
            <person name="Rusch D."/>
            <person name="Podicherti R."/>
            <person name="Tsui H.-C.T."/>
            <person name="Winkler M.E."/>
        </authorList>
    </citation>
    <scope>NUCLEOTIDE SEQUENCE</scope>
</reference>
<comment type="subcellular location">
    <subcellularLocation>
        <location evidence="1">Cell membrane</location>
        <topology evidence="1">Multi-pass membrane protein</topology>
    </subcellularLocation>
</comment>
<keyword evidence="3" id="KW-0645">Protease</keyword>
<organism evidence="9">
    <name type="scientific">marine metagenome</name>
    <dbReference type="NCBI Taxonomy" id="408172"/>
    <lineage>
        <taxon>unclassified sequences</taxon>
        <taxon>metagenomes</taxon>
        <taxon>ecological metagenomes</taxon>
    </lineage>
</organism>
<keyword evidence="2" id="KW-1003">Cell membrane</keyword>
<feature type="transmembrane region" description="Helical" evidence="8">
    <location>
        <begin position="20"/>
        <end position="42"/>
    </location>
</feature>
<evidence type="ECO:0000256" key="5">
    <source>
        <dbReference type="ARBA" id="ARBA00022801"/>
    </source>
</evidence>
<evidence type="ECO:0000256" key="2">
    <source>
        <dbReference type="ARBA" id="ARBA00022475"/>
    </source>
</evidence>
<evidence type="ECO:0000256" key="4">
    <source>
        <dbReference type="ARBA" id="ARBA00022692"/>
    </source>
</evidence>
<name>A0A383DVL0_9ZZZZ</name>
<sequence>MLTTTDTGDAPSQSAVAGNLAVGPGFRAGRVIGLFLLILALLDELYQAERRLLDGQIIDVPFTRLVTIAAEGLGNRFLPFEVERRGDITLGTVPSTLADSKDQPLSTTVVIRGGCNGIEALFLMIADILALPASWPTRLRALFRDLPLLFGLNLVRILGLLYTWPVIPTGSTSRMIRSHRA</sequence>
<dbReference type="GO" id="GO:0005886">
    <property type="term" value="C:plasma membrane"/>
    <property type="evidence" value="ECO:0007669"/>
    <property type="project" value="UniProtKB-SubCell"/>
</dbReference>
<evidence type="ECO:0000256" key="3">
    <source>
        <dbReference type="ARBA" id="ARBA00022670"/>
    </source>
</evidence>